<gene>
    <name evidence="3" type="ORF">GCM10023349_31490</name>
</gene>
<dbReference type="Proteomes" id="UP001499974">
    <property type="component" value="Unassembled WGS sequence"/>
</dbReference>
<evidence type="ECO:0000313" key="3">
    <source>
        <dbReference type="EMBL" id="GAA4710256.1"/>
    </source>
</evidence>
<dbReference type="NCBIfam" id="TIGR03083">
    <property type="entry name" value="maleylpyruvate isomerase family mycothiol-dependent enzyme"/>
    <property type="match status" value="1"/>
</dbReference>
<evidence type="ECO:0000313" key="4">
    <source>
        <dbReference type="Proteomes" id="UP001499974"/>
    </source>
</evidence>
<dbReference type="EMBL" id="BAABKM010000002">
    <property type="protein sequence ID" value="GAA4710256.1"/>
    <property type="molecule type" value="Genomic_DNA"/>
</dbReference>
<keyword evidence="3" id="KW-0413">Isomerase</keyword>
<accession>A0ABP8XKS5</accession>
<dbReference type="Gene3D" id="1.20.120.450">
    <property type="entry name" value="dinb family like domain"/>
    <property type="match status" value="1"/>
</dbReference>
<feature type="domain" description="MDMPI C-terminal" evidence="1">
    <location>
        <begin position="152"/>
        <end position="226"/>
    </location>
</feature>
<dbReference type="InterPro" id="IPR010872">
    <property type="entry name" value="MDMPI_C-term_domain"/>
</dbReference>
<dbReference type="Pfam" id="PF07398">
    <property type="entry name" value="MDMPI_C"/>
    <property type="match status" value="1"/>
</dbReference>
<evidence type="ECO:0000259" key="1">
    <source>
        <dbReference type="Pfam" id="PF07398"/>
    </source>
</evidence>
<sequence length="236" mass="25644">MSRAERSRDNRTMTHDWHALLATATDDFTRTIGEVDPVAVVPSCPGWTVTDLVDHVGGVHQWAQHAVVEGNPEGQPESPAPGADLPSWYAGHATALRDTLTTVGPDVPAWTFGTERTAGWWLRRQTHETLMHTRDLLAAGDRVDEWTVEPALAWDGVAEVATEFYPRQVRLGRTDPLPGTLRLIATDVDAEPITIGAAEPVVEVRAPAAEVLLLLWHRRTSDDAAAAALLALPIAP</sequence>
<dbReference type="GO" id="GO:0016853">
    <property type="term" value="F:isomerase activity"/>
    <property type="evidence" value="ECO:0007669"/>
    <property type="project" value="UniProtKB-KW"/>
</dbReference>
<dbReference type="PANTHER" id="PTHR40758">
    <property type="entry name" value="CONSERVED PROTEIN"/>
    <property type="match status" value="1"/>
</dbReference>
<keyword evidence="4" id="KW-1185">Reference proteome</keyword>
<dbReference type="Pfam" id="PF11716">
    <property type="entry name" value="MDMPI_N"/>
    <property type="match status" value="1"/>
</dbReference>
<name>A0ABP8XKS5_9ACTN</name>
<feature type="domain" description="Mycothiol-dependent maleylpyruvate isomerase metal-binding" evidence="2">
    <location>
        <begin position="21"/>
        <end position="136"/>
    </location>
</feature>
<proteinExistence type="predicted"/>
<dbReference type="PANTHER" id="PTHR40758:SF1">
    <property type="entry name" value="CONSERVED PROTEIN"/>
    <property type="match status" value="1"/>
</dbReference>
<comment type="caution">
    <text evidence="3">The sequence shown here is derived from an EMBL/GenBank/DDBJ whole genome shotgun (WGS) entry which is preliminary data.</text>
</comment>
<dbReference type="InterPro" id="IPR034660">
    <property type="entry name" value="DinB/YfiT-like"/>
</dbReference>
<reference evidence="4" key="1">
    <citation type="journal article" date="2019" name="Int. J. Syst. Evol. Microbiol.">
        <title>The Global Catalogue of Microorganisms (GCM) 10K type strain sequencing project: providing services to taxonomists for standard genome sequencing and annotation.</title>
        <authorList>
            <consortium name="The Broad Institute Genomics Platform"/>
            <consortium name="The Broad Institute Genome Sequencing Center for Infectious Disease"/>
            <person name="Wu L."/>
            <person name="Ma J."/>
        </authorList>
    </citation>
    <scope>NUCLEOTIDE SEQUENCE [LARGE SCALE GENOMIC DNA]</scope>
    <source>
        <strain evidence="4">JCM 18531</strain>
    </source>
</reference>
<protein>
    <submittedName>
        <fullName evidence="3">Maleylpyruvate isomerase family mycothiol-dependent enzyme</fullName>
    </submittedName>
</protein>
<dbReference type="InterPro" id="IPR017517">
    <property type="entry name" value="Maleyloyr_isom"/>
</dbReference>
<evidence type="ECO:0000259" key="2">
    <source>
        <dbReference type="Pfam" id="PF11716"/>
    </source>
</evidence>
<organism evidence="3 4">
    <name type="scientific">Nocardioides conyzicola</name>
    <dbReference type="NCBI Taxonomy" id="1651781"/>
    <lineage>
        <taxon>Bacteria</taxon>
        <taxon>Bacillati</taxon>
        <taxon>Actinomycetota</taxon>
        <taxon>Actinomycetes</taxon>
        <taxon>Propionibacteriales</taxon>
        <taxon>Nocardioidaceae</taxon>
        <taxon>Nocardioides</taxon>
    </lineage>
</organism>
<dbReference type="SUPFAM" id="SSF109854">
    <property type="entry name" value="DinB/YfiT-like putative metalloenzymes"/>
    <property type="match status" value="1"/>
</dbReference>
<dbReference type="InterPro" id="IPR024344">
    <property type="entry name" value="MDMPI_metal-binding"/>
</dbReference>